<name>A0ABV1JB29_9ACTN</name>
<dbReference type="HAMAP" id="MF_00571">
    <property type="entry name" value="GalP_UDP_trans"/>
    <property type="match status" value="1"/>
</dbReference>
<comment type="similarity">
    <text evidence="4 10">Belongs to the galactose-1-phosphate uridylyltransferase type 2 family.</text>
</comment>
<evidence type="ECO:0000256" key="1">
    <source>
        <dbReference type="ARBA" id="ARBA00001107"/>
    </source>
</evidence>
<dbReference type="EMBL" id="JBBNOP010000003">
    <property type="protein sequence ID" value="MEQ3362281.1"/>
    <property type="molecule type" value="Genomic_DNA"/>
</dbReference>
<feature type="domain" description="Galactose-1-phosphate uridyl transferase N-terminal" evidence="12">
    <location>
        <begin position="29"/>
        <end position="171"/>
    </location>
</feature>
<comment type="pathway">
    <text evidence="3 10">Carbohydrate metabolism; galactose metabolism.</text>
</comment>
<evidence type="ECO:0000313" key="15">
    <source>
        <dbReference type="Proteomes" id="UP001487305"/>
    </source>
</evidence>
<evidence type="ECO:0000313" key="14">
    <source>
        <dbReference type="EMBL" id="MEQ3362281.1"/>
    </source>
</evidence>
<sequence>MTDPLIEPALQSKARTSLPTDDAPETVRKVFRTLLARNSEEATAYLYELGTASGYIDRQALARNIRWTSEEAYGVLECTINLAKPEKDPRSIAQAARSEKLRSASPASPGQPPLCDLCWENEGYAGSPEHPAKPGLRIAPITLGGEPWGLQYSPYAYFTEHCIALSRDHRPMKIDASAFDRLLDFVDAFPFYFIGSNADLPVVGGSILAHDHFQGGRHTFPLMKAGIRGEFGLADFPDVRFAIVDWPASTIRLASDDRKQLAHAAERVLAVWRDFSNEACGIAAFSGPIPHNTLNPIVRKTGPTYRMELVLRNNRTDAEHPWGIFHPAEHLHHIKKENIGLIEIMGLAVLPPRLASELPAVQKELVDAARRNLATRDLENRLLAQSLTSSHATWAADIYTRRQEELLSCEGPYPRGNEKESADGSRVLVSPHPASSTQPDRIPSETPEPTRGEPSGFGLHPVIKQEVAHAFTTILETTGVFKQTAQGDAGWDSLIEALGKTHREQQKPTS</sequence>
<proteinExistence type="inferred from homology"/>
<dbReference type="InterPro" id="IPR005849">
    <property type="entry name" value="GalP_Utransf_N"/>
</dbReference>
<keyword evidence="15" id="KW-1185">Reference proteome</keyword>
<protein>
    <recommendedName>
        <fullName evidence="10">Galactose-1-phosphate uridylyltransferase</fullName>
        <shortName evidence="10">Gal-1-P uridylyltransferase</shortName>
        <ecNumber evidence="10">2.7.7.12</ecNumber>
    </recommendedName>
    <alternativeName>
        <fullName evidence="10">UDP-glucose--hexose-1-phosphate uridylyltransferase</fullName>
    </alternativeName>
</protein>
<evidence type="ECO:0000259" key="13">
    <source>
        <dbReference type="Pfam" id="PF02744"/>
    </source>
</evidence>
<keyword evidence="7 10" id="KW-0548">Nucleotidyltransferase</keyword>
<evidence type="ECO:0000256" key="4">
    <source>
        <dbReference type="ARBA" id="ARBA00008706"/>
    </source>
</evidence>
<evidence type="ECO:0000256" key="7">
    <source>
        <dbReference type="ARBA" id="ARBA00022695"/>
    </source>
</evidence>
<evidence type="ECO:0000256" key="9">
    <source>
        <dbReference type="ARBA" id="ARBA00023277"/>
    </source>
</evidence>
<keyword evidence="9 10" id="KW-0119">Carbohydrate metabolism</keyword>
<dbReference type="PANTHER" id="PTHR39191:SF1">
    <property type="entry name" value="DUF4922 DOMAIN-CONTAINING PROTEIN"/>
    <property type="match status" value="1"/>
</dbReference>
<evidence type="ECO:0000256" key="3">
    <source>
        <dbReference type="ARBA" id="ARBA00004947"/>
    </source>
</evidence>
<evidence type="ECO:0000256" key="10">
    <source>
        <dbReference type="HAMAP-Rule" id="MF_00571"/>
    </source>
</evidence>
<dbReference type="PANTHER" id="PTHR39191">
    <property type="entry name" value="GALACTOSE-1-PHOSPHATE URIDYLYLTRANSFERASE"/>
    <property type="match status" value="1"/>
</dbReference>
<comment type="subcellular location">
    <subcellularLocation>
        <location evidence="2 10">Cytoplasm</location>
    </subcellularLocation>
</comment>
<feature type="region of interest" description="Disordered" evidence="11">
    <location>
        <begin position="89"/>
        <end position="110"/>
    </location>
</feature>
<feature type="domain" description="Galactose-1-phosphate uridyl transferase C-terminal" evidence="13">
    <location>
        <begin position="187"/>
        <end position="367"/>
    </location>
</feature>
<evidence type="ECO:0000256" key="11">
    <source>
        <dbReference type="SAM" id="MobiDB-lite"/>
    </source>
</evidence>
<dbReference type="InterPro" id="IPR000766">
    <property type="entry name" value="GalP_uridyl_Trfase_II"/>
</dbReference>
<dbReference type="Proteomes" id="UP001487305">
    <property type="component" value="Unassembled WGS sequence"/>
</dbReference>
<dbReference type="Pfam" id="PF01087">
    <property type="entry name" value="GalP_UDP_transf"/>
    <property type="match status" value="1"/>
</dbReference>
<evidence type="ECO:0000256" key="8">
    <source>
        <dbReference type="ARBA" id="ARBA00023144"/>
    </source>
</evidence>
<dbReference type="Pfam" id="PF02744">
    <property type="entry name" value="GalP_UDP_tr_C"/>
    <property type="match status" value="1"/>
</dbReference>
<dbReference type="InterPro" id="IPR005850">
    <property type="entry name" value="GalP_Utransf_C"/>
</dbReference>
<gene>
    <name evidence="10" type="primary">galT</name>
    <name evidence="14" type="ORF">AAA083_04745</name>
</gene>
<comment type="caution">
    <text evidence="14">The sequence shown here is derived from an EMBL/GenBank/DDBJ whole genome shotgun (WGS) entry which is preliminary data.</text>
</comment>
<keyword evidence="5 10" id="KW-0963">Cytoplasm</keyword>
<evidence type="ECO:0000256" key="5">
    <source>
        <dbReference type="ARBA" id="ARBA00022490"/>
    </source>
</evidence>
<dbReference type="RefSeq" id="WP_349227223.1">
    <property type="nucleotide sequence ID" value="NZ_JBBNOP010000003.1"/>
</dbReference>
<feature type="region of interest" description="Disordered" evidence="11">
    <location>
        <begin position="410"/>
        <end position="458"/>
    </location>
</feature>
<accession>A0ABV1JB29</accession>
<evidence type="ECO:0000256" key="6">
    <source>
        <dbReference type="ARBA" id="ARBA00022679"/>
    </source>
</evidence>
<comment type="catalytic activity">
    <reaction evidence="1 10">
        <text>alpha-D-galactose 1-phosphate + UDP-alpha-D-glucose = alpha-D-glucose 1-phosphate + UDP-alpha-D-galactose</text>
        <dbReference type="Rhea" id="RHEA:13989"/>
        <dbReference type="ChEBI" id="CHEBI:58336"/>
        <dbReference type="ChEBI" id="CHEBI:58601"/>
        <dbReference type="ChEBI" id="CHEBI:58885"/>
        <dbReference type="ChEBI" id="CHEBI:66914"/>
        <dbReference type="EC" id="2.7.7.12"/>
    </reaction>
</comment>
<keyword evidence="8 10" id="KW-0299">Galactose metabolism</keyword>
<organism evidence="14 15">
    <name type="scientific">Raoultibacter massiliensis</name>
    <dbReference type="NCBI Taxonomy" id="1852371"/>
    <lineage>
        <taxon>Bacteria</taxon>
        <taxon>Bacillati</taxon>
        <taxon>Actinomycetota</taxon>
        <taxon>Coriobacteriia</taxon>
        <taxon>Eggerthellales</taxon>
        <taxon>Eggerthellaceae</taxon>
        <taxon>Raoultibacter</taxon>
    </lineage>
</organism>
<dbReference type="GO" id="GO:0016779">
    <property type="term" value="F:nucleotidyltransferase activity"/>
    <property type="evidence" value="ECO:0007669"/>
    <property type="project" value="UniProtKB-KW"/>
</dbReference>
<evidence type="ECO:0000259" key="12">
    <source>
        <dbReference type="Pfam" id="PF01087"/>
    </source>
</evidence>
<reference evidence="14 15" key="1">
    <citation type="submission" date="2024-04" db="EMBL/GenBank/DDBJ databases">
        <title>Human intestinal bacterial collection.</title>
        <authorList>
            <person name="Pauvert C."/>
            <person name="Hitch T.C.A."/>
            <person name="Clavel T."/>
        </authorList>
    </citation>
    <scope>NUCLEOTIDE SEQUENCE [LARGE SCALE GENOMIC DNA]</scope>
    <source>
        <strain evidence="14 15">CLA-KB-H42</strain>
    </source>
</reference>
<evidence type="ECO:0000256" key="2">
    <source>
        <dbReference type="ARBA" id="ARBA00004496"/>
    </source>
</evidence>
<keyword evidence="6 10" id="KW-0808">Transferase</keyword>
<dbReference type="EC" id="2.7.7.12" evidence="10"/>